<dbReference type="InParanoid" id="A0A6P7FPE6"/>
<dbReference type="SUPFAM" id="SSF47072">
    <property type="entry name" value="Cysteine alpha-hairpin motif"/>
    <property type="match status" value="1"/>
</dbReference>
<dbReference type="InterPro" id="IPR027179">
    <property type="entry name" value="CMC4"/>
</dbReference>
<comment type="subcellular location">
    <subcellularLocation>
        <location evidence="1">Mitochondrion</location>
    </subcellularLocation>
</comment>
<dbReference type="Proteomes" id="UP001652700">
    <property type="component" value="Unplaced"/>
</dbReference>
<feature type="disulfide bond" evidence="5">
    <location>
        <begin position="39"/>
        <end position="49"/>
    </location>
</feature>
<comment type="similarity">
    <text evidence="2">Belongs to the CMC4 family.</text>
</comment>
<dbReference type="KEGG" id="dvv:114329799"/>
<keyword evidence="3" id="KW-0496">Mitochondrion</keyword>
<feature type="disulfide bond" evidence="5">
    <location>
        <begin position="17"/>
        <end position="28"/>
    </location>
</feature>
<dbReference type="PROSITE" id="PS51808">
    <property type="entry name" value="CHCH"/>
    <property type="match status" value="1"/>
</dbReference>
<dbReference type="FunCoup" id="A0A6P7FPE6">
    <property type="interactions" value="17"/>
</dbReference>
<keyword evidence="7" id="KW-1185">Reference proteome</keyword>
<organism evidence="8">
    <name type="scientific">Diabrotica virgifera virgifera</name>
    <name type="common">western corn rootworm</name>
    <dbReference type="NCBI Taxonomy" id="50390"/>
    <lineage>
        <taxon>Eukaryota</taxon>
        <taxon>Metazoa</taxon>
        <taxon>Ecdysozoa</taxon>
        <taxon>Arthropoda</taxon>
        <taxon>Hexapoda</taxon>
        <taxon>Insecta</taxon>
        <taxon>Pterygota</taxon>
        <taxon>Neoptera</taxon>
        <taxon>Endopterygota</taxon>
        <taxon>Coleoptera</taxon>
        <taxon>Polyphaga</taxon>
        <taxon>Cucujiformia</taxon>
        <taxon>Chrysomeloidea</taxon>
        <taxon>Chrysomelidae</taxon>
        <taxon>Galerucinae</taxon>
        <taxon>Diabroticina</taxon>
        <taxon>Diabroticites</taxon>
        <taxon>Diabrotica</taxon>
    </lineage>
</organism>
<feature type="disulfide bond" evidence="5">
    <location>
        <begin position="7"/>
        <end position="38"/>
    </location>
</feature>
<reference evidence="8" key="1">
    <citation type="submission" date="2025-04" db="UniProtKB">
        <authorList>
            <consortium name="RefSeq"/>
        </authorList>
    </citation>
    <scope>IDENTIFICATION</scope>
</reference>
<evidence type="ECO:0000256" key="4">
    <source>
        <dbReference type="ARBA" id="ARBA00023157"/>
    </source>
</evidence>
<dbReference type="Pfam" id="PF08991">
    <property type="entry name" value="CMC4"/>
    <property type="match status" value="1"/>
</dbReference>
<protein>
    <submittedName>
        <fullName evidence="8">Cx9C motif-containing protein 4</fullName>
    </submittedName>
</protein>
<dbReference type="AlphaFoldDB" id="A0A6P7FPE6"/>
<dbReference type="PANTHER" id="PTHR15590">
    <property type="entry name" value="CX9C MOTIF-CONTAINING PROTEIN 4"/>
    <property type="match status" value="1"/>
</dbReference>
<keyword evidence="4 5" id="KW-1015">Disulfide bond</keyword>
<dbReference type="PANTHER" id="PTHR15590:SF0">
    <property type="entry name" value="CX9C MOTIF-CONTAINING PROTEIN 4"/>
    <property type="match status" value="1"/>
</dbReference>
<evidence type="ECO:0000256" key="5">
    <source>
        <dbReference type="PIRSR" id="PIRSR627179-50"/>
    </source>
</evidence>
<dbReference type="OrthoDB" id="13601at2759"/>
<evidence type="ECO:0000313" key="7">
    <source>
        <dbReference type="Proteomes" id="UP001652700"/>
    </source>
</evidence>
<dbReference type="EnsemblMetazoa" id="XM_028279019.2">
    <property type="protein sequence ID" value="XP_028134820.1"/>
    <property type="gene ID" value="LOC114329799"/>
</dbReference>
<dbReference type="GeneID" id="114329799"/>
<dbReference type="InterPro" id="IPR009069">
    <property type="entry name" value="Cys_alpha_HP_mot_SF"/>
</dbReference>
<gene>
    <name evidence="8" type="primary">LOC114329799</name>
</gene>
<evidence type="ECO:0000256" key="3">
    <source>
        <dbReference type="ARBA" id="ARBA00023128"/>
    </source>
</evidence>
<dbReference type="RefSeq" id="XP_028134820.1">
    <property type="nucleotide sequence ID" value="XM_028279019.1"/>
</dbReference>
<name>A0A6P7FPE6_DIAVI</name>
<evidence type="ECO:0000256" key="1">
    <source>
        <dbReference type="ARBA" id="ARBA00004173"/>
    </source>
</evidence>
<evidence type="ECO:0000313" key="8">
    <source>
        <dbReference type="RefSeq" id="XP_028134820.1"/>
    </source>
</evidence>
<reference evidence="6" key="2">
    <citation type="submission" date="2025-05" db="UniProtKB">
        <authorList>
            <consortium name="EnsemblMetazoa"/>
        </authorList>
    </citation>
    <scope>IDENTIFICATION</scope>
</reference>
<accession>A0A6P7FPE6</accession>
<evidence type="ECO:0000256" key="2">
    <source>
        <dbReference type="ARBA" id="ARBA00009858"/>
    </source>
</evidence>
<evidence type="ECO:0000313" key="6">
    <source>
        <dbReference type="EnsemblMetazoa" id="XP_028134820.1"/>
    </source>
</evidence>
<dbReference type="Gene3D" id="1.10.287.1130">
    <property type="entry name" value="CytochromE C oxidase copper chaperone"/>
    <property type="match status" value="1"/>
</dbReference>
<dbReference type="GO" id="GO:0005758">
    <property type="term" value="C:mitochondrial intermembrane space"/>
    <property type="evidence" value="ECO:0007669"/>
    <property type="project" value="TreeGrafter"/>
</dbReference>
<proteinExistence type="inferred from homology"/>
<sequence length="65" mass="7604">MSTKDPCKPYACRIQACLKENRFQEKPCQTVIEDMRDCCRKWKDKSFVCGGIDISKKRETANNEQ</sequence>